<comment type="caution">
    <text evidence="2">The sequence shown here is derived from an EMBL/GenBank/DDBJ whole genome shotgun (WGS) entry which is preliminary data.</text>
</comment>
<dbReference type="Proteomes" id="UP000247792">
    <property type="component" value="Unassembled WGS sequence"/>
</dbReference>
<name>A0A318JJC2_9BURK</name>
<keyword evidence="2" id="KW-0808">Transferase</keyword>
<dbReference type="InterPro" id="IPR016181">
    <property type="entry name" value="Acyl_CoA_acyltransferase"/>
</dbReference>
<dbReference type="Gene3D" id="3.40.630.30">
    <property type="match status" value="1"/>
</dbReference>
<dbReference type="EMBL" id="QJKB01000001">
    <property type="protein sequence ID" value="PXX47192.1"/>
    <property type="molecule type" value="Genomic_DNA"/>
</dbReference>
<dbReference type="PROSITE" id="PS51186">
    <property type="entry name" value="GNAT"/>
    <property type="match status" value="1"/>
</dbReference>
<dbReference type="OrthoDB" id="9789605at2"/>
<accession>A0A318JJC2</accession>
<dbReference type="SUPFAM" id="SSF55729">
    <property type="entry name" value="Acyl-CoA N-acyltransferases (Nat)"/>
    <property type="match status" value="1"/>
</dbReference>
<dbReference type="RefSeq" id="WP_110253592.1">
    <property type="nucleotide sequence ID" value="NZ_QJKB01000001.1"/>
</dbReference>
<evidence type="ECO:0000313" key="3">
    <source>
        <dbReference type="Proteomes" id="UP000247792"/>
    </source>
</evidence>
<feature type="domain" description="N-acetyltransferase" evidence="1">
    <location>
        <begin position="22"/>
        <end position="171"/>
    </location>
</feature>
<gene>
    <name evidence="2" type="ORF">DFR42_101768</name>
</gene>
<sequence length="171" mass="18942">MTTADNQAYKNKQTISETDPCFHFRDGLTTDALATSQLISQFAPDFCLNPDGSGADLFLQSVSESAEFSYLTDARYHFILAWHGETLAGFIAMRDLSHLFHLFVNPSFQKQKLASILWQRARQHAAAQGHAGGFTVNSSLSAIPVYEHFGCQAKGKIVEMHGIAFLPMQMP</sequence>
<dbReference type="Pfam" id="PF13673">
    <property type="entry name" value="Acetyltransf_10"/>
    <property type="match status" value="1"/>
</dbReference>
<dbReference type="InterPro" id="IPR000182">
    <property type="entry name" value="GNAT_dom"/>
</dbReference>
<proteinExistence type="predicted"/>
<dbReference type="CDD" id="cd04301">
    <property type="entry name" value="NAT_SF"/>
    <property type="match status" value="1"/>
</dbReference>
<protein>
    <submittedName>
        <fullName evidence="2">Acetyltransferase (GNAT) family protein</fullName>
    </submittedName>
</protein>
<dbReference type="GO" id="GO:0016747">
    <property type="term" value="F:acyltransferase activity, transferring groups other than amino-acyl groups"/>
    <property type="evidence" value="ECO:0007669"/>
    <property type="project" value="InterPro"/>
</dbReference>
<dbReference type="AlphaFoldDB" id="A0A318JJC2"/>
<evidence type="ECO:0000313" key="2">
    <source>
        <dbReference type="EMBL" id="PXX47192.1"/>
    </source>
</evidence>
<reference evidence="2 3" key="1">
    <citation type="submission" date="2018-05" db="EMBL/GenBank/DDBJ databases">
        <title>Genomic Encyclopedia of Type Strains, Phase IV (KMG-IV): sequencing the most valuable type-strain genomes for metagenomic binning, comparative biology and taxonomic classification.</title>
        <authorList>
            <person name="Goeker M."/>
        </authorList>
    </citation>
    <scope>NUCLEOTIDE SEQUENCE [LARGE SCALE GENOMIC DNA]</scope>
    <source>
        <strain evidence="2 3">DSM 19792</strain>
    </source>
</reference>
<evidence type="ECO:0000259" key="1">
    <source>
        <dbReference type="PROSITE" id="PS51186"/>
    </source>
</evidence>
<organism evidence="2 3">
    <name type="scientific">Undibacterium pigrum</name>
    <dbReference type="NCBI Taxonomy" id="401470"/>
    <lineage>
        <taxon>Bacteria</taxon>
        <taxon>Pseudomonadati</taxon>
        <taxon>Pseudomonadota</taxon>
        <taxon>Betaproteobacteria</taxon>
        <taxon>Burkholderiales</taxon>
        <taxon>Oxalobacteraceae</taxon>
        <taxon>Undibacterium</taxon>
    </lineage>
</organism>
<keyword evidence="3" id="KW-1185">Reference proteome</keyword>